<dbReference type="InterPro" id="IPR000847">
    <property type="entry name" value="LysR_HTH_N"/>
</dbReference>
<reference evidence="6 7" key="1">
    <citation type="submission" date="2024-05" db="EMBL/GenBank/DDBJ databases">
        <title>Halomonas sp. CS7 16S ribosomal RNA gene Genome sequencing and assembly.</title>
        <authorList>
            <person name="Yook S."/>
        </authorList>
    </citation>
    <scope>NUCLEOTIDE SEQUENCE [LARGE SCALE GENOMIC DNA]</scope>
    <source>
        <strain evidence="6 7">CS7</strain>
    </source>
</reference>
<comment type="caution">
    <text evidence="6">The sequence shown here is derived from an EMBL/GenBank/DDBJ whole genome shotgun (WGS) entry which is preliminary data.</text>
</comment>
<keyword evidence="2" id="KW-0805">Transcription regulation</keyword>
<dbReference type="PROSITE" id="PS50931">
    <property type="entry name" value="HTH_LYSR"/>
    <property type="match status" value="1"/>
</dbReference>
<organism evidence="6 7">
    <name type="scientific">Halomonas pelophila</name>
    <dbReference type="NCBI Taxonomy" id="3151122"/>
    <lineage>
        <taxon>Bacteria</taxon>
        <taxon>Pseudomonadati</taxon>
        <taxon>Pseudomonadota</taxon>
        <taxon>Gammaproteobacteria</taxon>
        <taxon>Oceanospirillales</taxon>
        <taxon>Halomonadaceae</taxon>
        <taxon>Halomonas</taxon>
    </lineage>
</organism>
<comment type="similarity">
    <text evidence="1">Belongs to the LysR transcriptional regulatory family.</text>
</comment>
<dbReference type="InterPro" id="IPR036388">
    <property type="entry name" value="WH-like_DNA-bd_sf"/>
</dbReference>
<evidence type="ECO:0000256" key="2">
    <source>
        <dbReference type="ARBA" id="ARBA00023015"/>
    </source>
</evidence>
<proteinExistence type="inferred from homology"/>
<accession>A0ABV1N9K8</accession>
<dbReference type="Gene3D" id="3.40.190.290">
    <property type="match status" value="1"/>
</dbReference>
<dbReference type="RefSeq" id="WP_349759918.1">
    <property type="nucleotide sequence ID" value="NZ_JBEGCI010000021.1"/>
</dbReference>
<dbReference type="EMBL" id="JBEGCI010000021">
    <property type="protein sequence ID" value="MEQ6890437.1"/>
    <property type="molecule type" value="Genomic_DNA"/>
</dbReference>
<dbReference type="InterPro" id="IPR005119">
    <property type="entry name" value="LysR_subst-bd"/>
</dbReference>
<dbReference type="Pfam" id="PF00126">
    <property type="entry name" value="HTH_1"/>
    <property type="match status" value="1"/>
</dbReference>
<sequence>MLARTPFRRVTFLLDAMLSMPFSRDVLNTIHLIAKSGSFAVAADRLNRVPSAVSYTVKKLEDELGFPLFDRSGRKARLTDAGQYFIDQSQWLVDSYDELVRNTAMISSGTEMSFSVAINNIVNREGLVDFIEQLDREFPATRISVKTEVYNGCWDALYDRRADLVIGAPHAAPILEGIVYQSIGHIDWDFVVARQHPLARRTAVLGAEALRAYPAIVVKDTSLHILPQDTWSLAGQKIIYAPDLTVAINMIERGIGIGYVPHHRIREWLDEGWLLKKAIAEHKQPTQLFYAWHAHRESPVLQWCTDYLTRSENRLRWCQ</sequence>
<evidence type="ECO:0000256" key="3">
    <source>
        <dbReference type="ARBA" id="ARBA00023125"/>
    </source>
</evidence>
<evidence type="ECO:0000259" key="5">
    <source>
        <dbReference type="PROSITE" id="PS50931"/>
    </source>
</evidence>
<keyword evidence="7" id="KW-1185">Reference proteome</keyword>
<protein>
    <submittedName>
        <fullName evidence="6">LysR substrate-binding domain-containing protein</fullName>
    </submittedName>
</protein>
<keyword evidence="3" id="KW-0238">DNA-binding</keyword>
<dbReference type="SUPFAM" id="SSF53850">
    <property type="entry name" value="Periplasmic binding protein-like II"/>
    <property type="match status" value="1"/>
</dbReference>
<evidence type="ECO:0000256" key="4">
    <source>
        <dbReference type="ARBA" id="ARBA00023163"/>
    </source>
</evidence>
<feature type="domain" description="HTH lysR-type" evidence="5">
    <location>
        <begin position="27"/>
        <end position="79"/>
    </location>
</feature>
<evidence type="ECO:0000313" key="6">
    <source>
        <dbReference type="EMBL" id="MEQ6890437.1"/>
    </source>
</evidence>
<dbReference type="Gene3D" id="1.10.10.10">
    <property type="entry name" value="Winged helix-like DNA-binding domain superfamily/Winged helix DNA-binding domain"/>
    <property type="match status" value="1"/>
</dbReference>
<dbReference type="SUPFAM" id="SSF46785">
    <property type="entry name" value="Winged helix' DNA-binding domain"/>
    <property type="match status" value="1"/>
</dbReference>
<gene>
    <name evidence="6" type="ORF">ABE957_17315</name>
</gene>
<dbReference type="Proteomes" id="UP001472978">
    <property type="component" value="Unassembled WGS sequence"/>
</dbReference>
<name>A0ABV1N9K8_9GAMM</name>
<evidence type="ECO:0000313" key="7">
    <source>
        <dbReference type="Proteomes" id="UP001472978"/>
    </source>
</evidence>
<evidence type="ECO:0000256" key="1">
    <source>
        <dbReference type="ARBA" id="ARBA00009437"/>
    </source>
</evidence>
<keyword evidence="4" id="KW-0804">Transcription</keyword>
<dbReference type="Pfam" id="PF03466">
    <property type="entry name" value="LysR_substrate"/>
    <property type="match status" value="1"/>
</dbReference>
<dbReference type="PANTHER" id="PTHR30126:SF18">
    <property type="entry name" value="LYSR FAMILY TRANSCRIPTIONAL REGULATOR"/>
    <property type="match status" value="1"/>
</dbReference>
<dbReference type="InterPro" id="IPR036390">
    <property type="entry name" value="WH_DNA-bd_sf"/>
</dbReference>
<dbReference type="PANTHER" id="PTHR30126">
    <property type="entry name" value="HTH-TYPE TRANSCRIPTIONAL REGULATOR"/>
    <property type="match status" value="1"/>
</dbReference>